<dbReference type="Gene3D" id="2.60.40.10">
    <property type="entry name" value="Immunoglobulins"/>
    <property type="match status" value="1"/>
</dbReference>
<dbReference type="InterPro" id="IPR023833">
    <property type="entry name" value="Signal_pept_SipW-depend-type"/>
</dbReference>
<evidence type="ECO:0000256" key="2">
    <source>
        <dbReference type="SAM" id="Phobius"/>
    </source>
</evidence>
<feature type="transmembrane region" description="Helical" evidence="2">
    <location>
        <begin position="50"/>
        <end position="68"/>
    </location>
</feature>
<feature type="region of interest" description="Disordered" evidence="1">
    <location>
        <begin position="209"/>
        <end position="295"/>
    </location>
</feature>
<dbReference type="OrthoDB" id="2560527at2"/>
<gene>
    <name evidence="3" type="primary">tapA</name>
    <name evidence="3" type="ORF">D1970_18850</name>
</gene>
<dbReference type="GO" id="GO:0097311">
    <property type="term" value="C:bacterial biofilm matrix"/>
    <property type="evidence" value="ECO:0007669"/>
    <property type="project" value="InterPro"/>
</dbReference>
<sequence>MIFFTFYKSHLYKVKQIIPFHNNAKEMRGVRNKDGGRIKKFGKKKRTGGMAARLLGVFYALMLTVVLLTTNTGAYFNDASEVSGSIQAGEWREEWDKSSLKFVNDSVDQTVNSCSPAEILAEVKNTGSNMTGPTEYEVYYAKTGNPKKGTKVGDGTINPINASQTGVLKFMATNPGNYKFKAFQRPGHGNNYDSRQELWSETITVKCTKEAPAPAETPAKETEETEPPKPQQPSEKPETEKPVGQQPATPPVPEENKPEQSEQPAAGSGDEKSLPAENETLTPKEEAAPASSDGR</sequence>
<dbReference type="InterPro" id="IPR013783">
    <property type="entry name" value="Ig-like_fold"/>
</dbReference>
<keyword evidence="2" id="KW-0812">Transmembrane</keyword>
<dbReference type="AlphaFoldDB" id="A0A398B0N3"/>
<dbReference type="Proteomes" id="UP000265816">
    <property type="component" value="Unassembled WGS sequence"/>
</dbReference>
<protein>
    <submittedName>
        <fullName evidence="3">Amyloid fiber anchoring/assembly protein TapA</fullName>
    </submittedName>
</protein>
<dbReference type="NCBIfam" id="TIGR04087">
    <property type="entry name" value="YqxM_for_SipW"/>
    <property type="match status" value="1"/>
</dbReference>
<reference evidence="3 4" key="1">
    <citation type="submission" date="2018-08" db="EMBL/GenBank/DDBJ databases">
        <title>Bacillus jemisoniae sp. nov., Bacillus chryseoplanitiae sp. nov., Bacillus resnikiae sp. nov., and Bacillus frankliniae sp. nov., isolated from Viking spacecraft and associated surfaces.</title>
        <authorList>
            <person name="Seuylemezian A."/>
            <person name="Vaishampayan P."/>
        </authorList>
    </citation>
    <scope>NUCLEOTIDE SEQUENCE [LARGE SCALE GENOMIC DNA]</scope>
    <source>
        <strain evidence="3 4">JJ-247</strain>
    </source>
</reference>
<evidence type="ECO:0000313" key="4">
    <source>
        <dbReference type="Proteomes" id="UP000265816"/>
    </source>
</evidence>
<evidence type="ECO:0000256" key="1">
    <source>
        <dbReference type="SAM" id="MobiDB-lite"/>
    </source>
</evidence>
<proteinExistence type="predicted"/>
<keyword evidence="2" id="KW-1133">Transmembrane helix</keyword>
<keyword evidence="2" id="KW-0472">Membrane</keyword>
<dbReference type="InterPro" id="IPR023848">
    <property type="entry name" value="TasA"/>
</dbReference>
<evidence type="ECO:0000313" key="3">
    <source>
        <dbReference type="EMBL" id="RID82468.1"/>
    </source>
</evidence>
<name>A0A398B0N3_9BACI</name>
<dbReference type="EMBL" id="QWVT01000037">
    <property type="protein sequence ID" value="RID82468.1"/>
    <property type="molecule type" value="Genomic_DNA"/>
</dbReference>
<keyword evidence="4" id="KW-1185">Reference proteome</keyword>
<accession>A0A398B0N3</accession>
<organism evidence="3 4">
    <name type="scientific">Mesobacillus zeae</name>
    <dbReference type="NCBI Taxonomy" id="1917180"/>
    <lineage>
        <taxon>Bacteria</taxon>
        <taxon>Bacillati</taxon>
        <taxon>Bacillota</taxon>
        <taxon>Bacilli</taxon>
        <taxon>Bacillales</taxon>
        <taxon>Bacillaceae</taxon>
        <taxon>Mesobacillus</taxon>
    </lineage>
</organism>
<dbReference type="NCBIfam" id="TIGR04088">
    <property type="entry name" value="cognate_SipW"/>
    <property type="match status" value="1"/>
</dbReference>
<comment type="caution">
    <text evidence="3">The sequence shown here is derived from an EMBL/GenBank/DDBJ whole genome shotgun (WGS) entry which is preliminary data.</text>
</comment>